<sequence>MKNILSILILVIGVAEVFGQESQTRNVGAFSGVKVAEGVDVYLRKGDKESVRVEVTGTKPENVVTEVSGSYLKVHMRDGNFRNNVDVKVYVTFVNLDKLSASSAGSIFSEGAVTAKELEISASSAGTIEVALDAEAVEVNASSAADIELSGKTRSLAVEASSAGEIDAYGLEAQKVTAETSSAGSVKITVVTELIAHASSGGSIRFRGNPSKSITDSSSGGSVKKSN</sequence>
<gene>
    <name evidence="3" type="ORF">KK062_04410</name>
</gene>
<evidence type="ECO:0000256" key="1">
    <source>
        <dbReference type="SAM" id="MobiDB-lite"/>
    </source>
</evidence>
<feature type="compositionally biased region" description="Low complexity" evidence="1">
    <location>
        <begin position="217"/>
        <end position="227"/>
    </location>
</feature>
<dbReference type="AlphaFoldDB" id="A0AAP2DWE9"/>
<comment type="caution">
    <text evidence="3">The sequence shown here is derived from an EMBL/GenBank/DDBJ whole genome shotgun (WGS) entry which is preliminary data.</text>
</comment>
<evidence type="ECO:0000313" key="3">
    <source>
        <dbReference type="EMBL" id="MBT1707448.1"/>
    </source>
</evidence>
<dbReference type="RefSeq" id="WP_254083037.1">
    <property type="nucleotide sequence ID" value="NZ_JAHESE010000002.1"/>
</dbReference>
<feature type="region of interest" description="Disordered" evidence="1">
    <location>
        <begin position="201"/>
        <end position="227"/>
    </location>
</feature>
<evidence type="ECO:0000313" key="4">
    <source>
        <dbReference type="Proteomes" id="UP001319080"/>
    </source>
</evidence>
<organism evidence="3 4">
    <name type="scientific">Dawidia cretensis</name>
    <dbReference type="NCBI Taxonomy" id="2782350"/>
    <lineage>
        <taxon>Bacteria</taxon>
        <taxon>Pseudomonadati</taxon>
        <taxon>Bacteroidota</taxon>
        <taxon>Cytophagia</taxon>
        <taxon>Cytophagales</taxon>
        <taxon>Chryseotaleaceae</taxon>
        <taxon>Dawidia</taxon>
    </lineage>
</organism>
<evidence type="ECO:0000259" key="2">
    <source>
        <dbReference type="Pfam" id="PF10988"/>
    </source>
</evidence>
<name>A0AAP2DWE9_9BACT</name>
<dbReference type="Gene3D" id="2.160.20.120">
    <property type="match status" value="1"/>
</dbReference>
<protein>
    <submittedName>
        <fullName evidence="3">DUF2807 domain-containing protein</fullName>
    </submittedName>
</protein>
<dbReference type="InterPro" id="IPR021255">
    <property type="entry name" value="DUF2807"/>
</dbReference>
<accession>A0AAP2DWE9</accession>
<feature type="domain" description="Putative auto-transporter adhesin head GIN" evidence="2">
    <location>
        <begin position="29"/>
        <end position="210"/>
    </location>
</feature>
<proteinExistence type="predicted"/>
<dbReference type="Proteomes" id="UP001319080">
    <property type="component" value="Unassembled WGS sequence"/>
</dbReference>
<dbReference type="Pfam" id="PF10988">
    <property type="entry name" value="DUF2807"/>
    <property type="match status" value="1"/>
</dbReference>
<dbReference type="EMBL" id="JAHESE010000002">
    <property type="protein sequence ID" value="MBT1707448.1"/>
    <property type="molecule type" value="Genomic_DNA"/>
</dbReference>
<keyword evidence="4" id="KW-1185">Reference proteome</keyword>
<reference evidence="3 4" key="1">
    <citation type="submission" date="2021-05" db="EMBL/GenBank/DDBJ databases">
        <title>A Polyphasic approach of four new species of the genus Ohtaekwangia: Ohtaekwangia histidinii sp. nov., Ohtaekwangia cretensis sp. nov., Ohtaekwangia indiensis sp. nov., Ohtaekwangia reichenbachii sp. nov. from diverse environment.</title>
        <authorList>
            <person name="Octaviana S."/>
        </authorList>
    </citation>
    <scope>NUCLEOTIDE SEQUENCE [LARGE SCALE GENOMIC DNA]</scope>
    <source>
        <strain evidence="3 4">PWU5</strain>
    </source>
</reference>